<feature type="region of interest" description="Disordered" evidence="2">
    <location>
        <begin position="380"/>
        <end position="406"/>
    </location>
</feature>
<dbReference type="PROSITE" id="PS50975">
    <property type="entry name" value="ATP_GRASP"/>
    <property type="match status" value="1"/>
</dbReference>
<keyword evidence="1" id="KW-0547">Nucleotide-binding</keyword>
<dbReference type="Proteomes" id="UP000475214">
    <property type="component" value="Unassembled WGS sequence"/>
</dbReference>
<feature type="region of interest" description="Disordered" evidence="2">
    <location>
        <begin position="427"/>
        <end position="476"/>
    </location>
</feature>
<proteinExistence type="predicted"/>
<gene>
    <name evidence="4" type="ORF">G1H10_28350</name>
</gene>
<comment type="caution">
    <text evidence="4">The sequence shown here is derived from an EMBL/GenBank/DDBJ whole genome shotgun (WGS) entry which is preliminary data.</text>
</comment>
<evidence type="ECO:0000313" key="4">
    <source>
        <dbReference type="EMBL" id="NEE04087.1"/>
    </source>
</evidence>
<keyword evidence="5" id="KW-1185">Reference proteome</keyword>
<dbReference type="InterPro" id="IPR011761">
    <property type="entry name" value="ATP-grasp"/>
</dbReference>
<dbReference type="PANTHER" id="PTHR21621:SF0">
    <property type="entry name" value="BETA-CITRYLGLUTAMATE SYNTHASE B-RELATED"/>
    <property type="match status" value="1"/>
</dbReference>
<feature type="domain" description="ATP-grasp" evidence="3">
    <location>
        <begin position="114"/>
        <end position="366"/>
    </location>
</feature>
<dbReference type="AlphaFoldDB" id="A0A6L9SG90"/>
<dbReference type="EMBL" id="JAAGOA010000029">
    <property type="protein sequence ID" value="NEE04087.1"/>
    <property type="molecule type" value="Genomic_DNA"/>
</dbReference>
<evidence type="ECO:0000313" key="5">
    <source>
        <dbReference type="Proteomes" id="UP000475214"/>
    </source>
</evidence>
<dbReference type="RefSeq" id="WP_163744321.1">
    <property type="nucleotide sequence ID" value="NZ_JAAGOA010000029.1"/>
</dbReference>
<feature type="region of interest" description="Disordered" evidence="2">
    <location>
        <begin position="1"/>
        <end position="22"/>
    </location>
</feature>
<dbReference type="GO" id="GO:0009432">
    <property type="term" value="P:SOS response"/>
    <property type="evidence" value="ECO:0007669"/>
    <property type="project" value="TreeGrafter"/>
</dbReference>
<protein>
    <submittedName>
        <fullName evidence="4">ATP-grasp domain-containing protein</fullName>
    </submittedName>
</protein>
<dbReference type="Gene3D" id="3.30.1490.20">
    <property type="entry name" value="ATP-grasp fold, A domain"/>
    <property type="match status" value="1"/>
</dbReference>
<keyword evidence="1" id="KW-0067">ATP-binding</keyword>
<dbReference type="PANTHER" id="PTHR21621">
    <property type="entry name" value="RIBOSOMAL PROTEIN S6 MODIFICATION PROTEIN"/>
    <property type="match status" value="1"/>
</dbReference>
<evidence type="ECO:0000259" key="3">
    <source>
        <dbReference type="PROSITE" id="PS50975"/>
    </source>
</evidence>
<sequence length="791" mass="84725">MLHTPDPSATPDAHPASDTASFSSPVESLIDAALNQLKHLPPRSYELQHKVAKRALDAAMIAEAAERRGLDVLRLNRQTEIISDGGFAVGFYQNMSSPLTALDRQLTNDKLLTKRALAHRGLPVARGAVVGTYADALAAMEQIGPPVVVKPIVGSGGKGVTVDIRDADELRAAAEDALSRARRILVEEMVAGIDLRVMTVAGKAVAAMLRVPANVIGDGTSTIRELIDQKNELRSSNAYLRHCPILINSFTEHHLSLRGMTPDSVPADGRRVFLHYKANLSSGGDSYELIDVVHPEILRLAERAAACIPSAYHAGIDVLLERFDAPPDQQRCILCEINLNNEMPIHIFPLYGEPVDTGDETIEGYFLRARESIAAGAHRLDLTAPTAGGPGGTRSDDTRSDGTALSSTLSGVAPVLAGMPLAAPAAAASTVGTPGTDSTPGADGTPGTHGTPGTDHHAGTDGTPRTDGGERTPRRLDQHHLGPALQDAGLDEVRFQGRLIHGVRDGHDIVLERSGMTMFAAALGENVPAMYALASAAGLPVLPWARFPRENLTDAQTFVATGQGPWKVQPALRESHIRRRFRVRDAERLAEVWGRLQSTTREVFLEQVPRGLACTVLVVGGQVRASVLLTPFGVTGDGRQTLGALIEEKLAARAEHPYLRHLPVKPSVLTDKNLERKKLHRDHIPAAGRAVWLARSPLTEVGPDTFGFSGCPYPEPAELADQALRLIGHRSVASVTCVRDGNGDDAAWVVHRVDPDPVLALFAFPWAGETGPIYSTVADELLAGQHYTLPR</sequence>
<name>A0A6L9SG90_9ACTN</name>
<evidence type="ECO:0000256" key="2">
    <source>
        <dbReference type="SAM" id="MobiDB-lite"/>
    </source>
</evidence>
<feature type="compositionally biased region" description="Basic and acidic residues" evidence="2">
    <location>
        <begin position="467"/>
        <end position="476"/>
    </location>
</feature>
<feature type="compositionally biased region" description="Low complexity" evidence="2">
    <location>
        <begin position="427"/>
        <end position="453"/>
    </location>
</feature>
<dbReference type="SUPFAM" id="SSF56059">
    <property type="entry name" value="Glutathione synthetase ATP-binding domain-like"/>
    <property type="match status" value="2"/>
</dbReference>
<dbReference type="InterPro" id="IPR013815">
    <property type="entry name" value="ATP_grasp_subdomain_1"/>
</dbReference>
<dbReference type="Gene3D" id="3.30.470.20">
    <property type="entry name" value="ATP-grasp fold, B domain"/>
    <property type="match status" value="1"/>
</dbReference>
<dbReference type="Pfam" id="PF02786">
    <property type="entry name" value="CPSase_L_D2"/>
    <property type="match status" value="1"/>
</dbReference>
<dbReference type="GO" id="GO:0005524">
    <property type="term" value="F:ATP binding"/>
    <property type="evidence" value="ECO:0007669"/>
    <property type="project" value="UniProtKB-UniRule"/>
</dbReference>
<dbReference type="GO" id="GO:0005737">
    <property type="term" value="C:cytoplasm"/>
    <property type="evidence" value="ECO:0007669"/>
    <property type="project" value="TreeGrafter"/>
</dbReference>
<accession>A0A6L9SG90</accession>
<reference evidence="4 5" key="1">
    <citation type="submission" date="2020-02" db="EMBL/GenBank/DDBJ databases">
        <authorList>
            <person name="Li X.-J."/>
            <person name="Han X.-M."/>
        </authorList>
    </citation>
    <scope>NUCLEOTIDE SEQUENCE [LARGE SCALE GENOMIC DNA]</scope>
    <source>
        <strain evidence="4 5">CCTCC AB 2017055</strain>
    </source>
</reference>
<evidence type="ECO:0000256" key="1">
    <source>
        <dbReference type="PROSITE-ProRule" id="PRU00409"/>
    </source>
</evidence>
<organism evidence="4 5">
    <name type="scientific">Phytoactinopolyspora halotolerans</name>
    <dbReference type="NCBI Taxonomy" id="1981512"/>
    <lineage>
        <taxon>Bacteria</taxon>
        <taxon>Bacillati</taxon>
        <taxon>Actinomycetota</taxon>
        <taxon>Actinomycetes</taxon>
        <taxon>Jiangellales</taxon>
        <taxon>Jiangellaceae</taxon>
        <taxon>Phytoactinopolyspora</taxon>
    </lineage>
</organism>
<dbReference type="InterPro" id="IPR005479">
    <property type="entry name" value="CPAse_ATP-bd"/>
</dbReference>
<dbReference type="GO" id="GO:0018169">
    <property type="term" value="F:ribosomal S6-glutamic acid ligase activity"/>
    <property type="evidence" value="ECO:0007669"/>
    <property type="project" value="TreeGrafter"/>
</dbReference>
<dbReference type="SMART" id="SM01209">
    <property type="entry name" value="GARS_A"/>
    <property type="match status" value="1"/>
</dbReference>
<dbReference type="GO" id="GO:0046872">
    <property type="term" value="F:metal ion binding"/>
    <property type="evidence" value="ECO:0007669"/>
    <property type="project" value="InterPro"/>
</dbReference>